<reference evidence="2" key="1">
    <citation type="submission" date="2021-01" db="EMBL/GenBank/DDBJ databases">
        <title>Whole genome shotgun sequence of Actinoplanes ferrugineus NBRC 15555.</title>
        <authorList>
            <person name="Komaki H."/>
            <person name="Tamura T."/>
        </authorList>
    </citation>
    <scope>NUCLEOTIDE SEQUENCE</scope>
    <source>
        <strain evidence="2">NBRC 15555</strain>
    </source>
</reference>
<keyword evidence="1" id="KW-0812">Transmembrane</keyword>
<name>A0A919MHX4_9ACTN</name>
<dbReference type="RefSeq" id="WP_203822619.1">
    <property type="nucleotide sequence ID" value="NZ_BAAABP010000005.1"/>
</dbReference>
<gene>
    <name evidence="2" type="ORF">Afe05nite_81180</name>
</gene>
<accession>A0A919MHX4</accession>
<protein>
    <submittedName>
        <fullName evidence="2">Uncharacterized protein</fullName>
    </submittedName>
</protein>
<dbReference type="Proteomes" id="UP000598174">
    <property type="component" value="Unassembled WGS sequence"/>
</dbReference>
<keyword evidence="1" id="KW-1133">Transmembrane helix</keyword>
<keyword evidence="3" id="KW-1185">Reference proteome</keyword>
<organism evidence="2 3">
    <name type="scientific">Paractinoplanes ferrugineus</name>
    <dbReference type="NCBI Taxonomy" id="113564"/>
    <lineage>
        <taxon>Bacteria</taxon>
        <taxon>Bacillati</taxon>
        <taxon>Actinomycetota</taxon>
        <taxon>Actinomycetes</taxon>
        <taxon>Micromonosporales</taxon>
        <taxon>Micromonosporaceae</taxon>
        <taxon>Paractinoplanes</taxon>
    </lineage>
</organism>
<evidence type="ECO:0000256" key="1">
    <source>
        <dbReference type="SAM" id="Phobius"/>
    </source>
</evidence>
<keyword evidence="1" id="KW-0472">Membrane</keyword>
<evidence type="ECO:0000313" key="2">
    <source>
        <dbReference type="EMBL" id="GIE16278.1"/>
    </source>
</evidence>
<proteinExistence type="predicted"/>
<evidence type="ECO:0000313" key="3">
    <source>
        <dbReference type="Proteomes" id="UP000598174"/>
    </source>
</evidence>
<feature type="transmembrane region" description="Helical" evidence="1">
    <location>
        <begin position="203"/>
        <end position="223"/>
    </location>
</feature>
<dbReference type="AlphaFoldDB" id="A0A919MHX4"/>
<comment type="caution">
    <text evidence="2">The sequence shown here is derived from an EMBL/GenBank/DDBJ whole genome shotgun (WGS) entry which is preliminary data.</text>
</comment>
<sequence length="242" mass="28879">MTQVAPARLKSDMRWGQIYGVDVIDHESWMAGTPVIVPNDYVGQSRQKLRARENQHRDTQAFSDLIVGSPRVLWEGWCTDDELDERERQFIQDVPLEQRPRLNYMLNDDNPRRIEKWRLVEQRHARDDRNGVPRWEPTPYRPEAYGYRAPRVSVSVVRDRQVRGRGWTRGQKQLAGWAAGWAVTTVALWVVELFRPEDVRWWIAPAVAAELTGFVRVWSWLGFPLRPRTWRRQWRKKTRRRR</sequence>
<dbReference type="EMBL" id="BOMM01000081">
    <property type="protein sequence ID" value="GIE16278.1"/>
    <property type="molecule type" value="Genomic_DNA"/>
</dbReference>
<feature type="transmembrane region" description="Helical" evidence="1">
    <location>
        <begin position="174"/>
        <end position="191"/>
    </location>
</feature>